<evidence type="ECO:0000256" key="5">
    <source>
        <dbReference type="ARBA" id="ARBA00022989"/>
    </source>
</evidence>
<keyword evidence="4 10" id="KW-0067">ATP-binding</keyword>
<feature type="domain" description="ABC transmembrane type-1" evidence="9">
    <location>
        <begin position="18"/>
        <end position="300"/>
    </location>
</feature>
<evidence type="ECO:0000256" key="1">
    <source>
        <dbReference type="ARBA" id="ARBA00004651"/>
    </source>
</evidence>
<dbReference type="InterPro" id="IPR003593">
    <property type="entry name" value="AAA+_ATPase"/>
</dbReference>
<dbReference type="GO" id="GO:0005524">
    <property type="term" value="F:ATP binding"/>
    <property type="evidence" value="ECO:0007669"/>
    <property type="project" value="UniProtKB-KW"/>
</dbReference>
<sequence length="568" mass="59210">MVNFALVRLVSPHGLGIAAGAAVGLALSALAITQALATASVFSGILDGLSPTALVLPLLILAAALLLRPVGTASRELVAHHVASRMKRRLRGRILDHETARGPFAPGTERIGSRHALLVDGVENLEPYVTRYLPQVLVTGVTAVVTVGILIAIDPVVGVVAGATALLVPFIPRLWDRALKGRGEEHWGAYSALHADVVDAMRGMETLKLLGAAGRRRDELDRASDSLLAATLRQVRLSLVESGLTGFLLVAGPALVLTVGVTRVWAGTLAPSALFAVTLIGFEVFRPFRDLSNHWHAGYLGVTVGSRILAELNAPVETAPAPAPQTPPDASIAVELDHVTVRYPGAAHDALHDLTLRVPRGRLTAIVGPSGAGKSTVANTILGLLAPATGSVALDRIVGVPPVSLVSQDPVIFAGTLRENLTVVAPDSDDASLIDALEQAQAAELVERGLDAPVGDGGALLSGGQRQRVAIARALLRRSPVLLLDEASSALDARRESALLTTLRDAGGAGGARTLVVIAHRLTAIRDADLVVVVDGGQVVEQGGYDELLERRGTLWRLHTAQAEEVAA</sequence>
<keyword evidence="5 7" id="KW-1133">Transmembrane helix</keyword>
<dbReference type="InterPro" id="IPR017871">
    <property type="entry name" value="ABC_transporter-like_CS"/>
</dbReference>
<dbReference type="InterPro" id="IPR003439">
    <property type="entry name" value="ABC_transporter-like_ATP-bd"/>
</dbReference>
<accession>A0ABU5N7C7</accession>
<organism evidence="10 11">
    <name type="scientific">Microbacterium aquimaris</name>
    <dbReference type="NCBI Taxonomy" id="459816"/>
    <lineage>
        <taxon>Bacteria</taxon>
        <taxon>Bacillati</taxon>
        <taxon>Actinomycetota</taxon>
        <taxon>Actinomycetes</taxon>
        <taxon>Micrococcales</taxon>
        <taxon>Microbacteriaceae</taxon>
        <taxon>Microbacterium</taxon>
    </lineage>
</organism>
<evidence type="ECO:0000256" key="3">
    <source>
        <dbReference type="ARBA" id="ARBA00022741"/>
    </source>
</evidence>
<evidence type="ECO:0000259" key="9">
    <source>
        <dbReference type="PROSITE" id="PS50929"/>
    </source>
</evidence>
<dbReference type="PANTHER" id="PTHR24221:SF590">
    <property type="entry name" value="COMPONENT LINKED WITH THE ASSEMBLY OF CYTOCHROME' TRANSPORT TRANSMEMBRANE ATP-BINDING PROTEIN ABC TRANSPORTER CYDD-RELATED"/>
    <property type="match status" value="1"/>
</dbReference>
<protein>
    <submittedName>
        <fullName evidence="10">ATP-binding cassette domain-containing protein</fullName>
    </submittedName>
</protein>
<feature type="transmembrane region" description="Helical" evidence="7">
    <location>
        <begin position="132"/>
        <end position="153"/>
    </location>
</feature>
<gene>
    <name evidence="10" type="ORF">R2Q92_09170</name>
</gene>
<dbReference type="PROSITE" id="PS50929">
    <property type="entry name" value="ABC_TM1F"/>
    <property type="match status" value="1"/>
</dbReference>
<dbReference type="PROSITE" id="PS00211">
    <property type="entry name" value="ABC_TRANSPORTER_1"/>
    <property type="match status" value="1"/>
</dbReference>
<dbReference type="InterPro" id="IPR036640">
    <property type="entry name" value="ABC1_TM_sf"/>
</dbReference>
<comment type="subcellular location">
    <subcellularLocation>
        <location evidence="1">Cell membrane</location>
        <topology evidence="1">Multi-pass membrane protein</topology>
    </subcellularLocation>
</comment>
<dbReference type="EMBL" id="JAWJYN010000002">
    <property type="protein sequence ID" value="MDZ8162013.1"/>
    <property type="molecule type" value="Genomic_DNA"/>
</dbReference>
<name>A0ABU5N7C7_9MICO</name>
<keyword evidence="3" id="KW-0547">Nucleotide-binding</keyword>
<evidence type="ECO:0000259" key="8">
    <source>
        <dbReference type="PROSITE" id="PS50893"/>
    </source>
</evidence>
<evidence type="ECO:0000313" key="11">
    <source>
        <dbReference type="Proteomes" id="UP001291912"/>
    </source>
</evidence>
<comment type="caution">
    <text evidence="10">The sequence shown here is derived from an EMBL/GenBank/DDBJ whole genome shotgun (WGS) entry which is preliminary data.</text>
</comment>
<evidence type="ECO:0000256" key="7">
    <source>
        <dbReference type="SAM" id="Phobius"/>
    </source>
</evidence>
<proteinExistence type="predicted"/>
<dbReference type="InterPro" id="IPR027417">
    <property type="entry name" value="P-loop_NTPase"/>
</dbReference>
<dbReference type="Pfam" id="PF00664">
    <property type="entry name" value="ABC_membrane"/>
    <property type="match status" value="1"/>
</dbReference>
<dbReference type="InterPro" id="IPR011527">
    <property type="entry name" value="ABC1_TM_dom"/>
</dbReference>
<dbReference type="Gene3D" id="3.40.50.300">
    <property type="entry name" value="P-loop containing nucleotide triphosphate hydrolases"/>
    <property type="match status" value="1"/>
</dbReference>
<feature type="transmembrane region" description="Helical" evidence="7">
    <location>
        <begin position="49"/>
        <end position="67"/>
    </location>
</feature>
<evidence type="ECO:0000256" key="4">
    <source>
        <dbReference type="ARBA" id="ARBA00022840"/>
    </source>
</evidence>
<evidence type="ECO:0000256" key="2">
    <source>
        <dbReference type="ARBA" id="ARBA00022692"/>
    </source>
</evidence>
<dbReference type="SMART" id="SM00382">
    <property type="entry name" value="AAA"/>
    <property type="match status" value="1"/>
</dbReference>
<evidence type="ECO:0000256" key="6">
    <source>
        <dbReference type="ARBA" id="ARBA00023136"/>
    </source>
</evidence>
<dbReference type="SUPFAM" id="SSF90123">
    <property type="entry name" value="ABC transporter transmembrane region"/>
    <property type="match status" value="1"/>
</dbReference>
<dbReference type="Gene3D" id="1.20.1560.10">
    <property type="entry name" value="ABC transporter type 1, transmembrane domain"/>
    <property type="match status" value="1"/>
</dbReference>
<dbReference type="PROSITE" id="PS50893">
    <property type="entry name" value="ABC_TRANSPORTER_2"/>
    <property type="match status" value="1"/>
</dbReference>
<dbReference type="SUPFAM" id="SSF52540">
    <property type="entry name" value="P-loop containing nucleoside triphosphate hydrolases"/>
    <property type="match status" value="1"/>
</dbReference>
<dbReference type="Proteomes" id="UP001291912">
    <property type="component" value="Unassembled WGS sequence"/>
</dbReference>
<keyword evidence="2 7" id="KW-0812">Transmembrane</keyword>
<dbReference type="RefSeq" id="WP_194424511.1">
    <property type="nucleotide sequence ID" value="NZ_BAAAPT010000002.1"/>
</dbReference>
<keyword evidence="6 7" id="KW-0472">Membrane</keyword>
<feature type="domain" description="ABC transporter" evidence="8">
    <location>
        <begin position="334"/>
        <end position="561"/>
    </location>
</feature>
<reference evidence="10 11" key="1">
    <citation type="submission" date="2023-10" db="EMBL/GenBank/DDBJ databases">
        <title>Microbacterium xanthum sp. nov., isolated from seaweed.</title>
        <authorList>
            <person name="Lee S.D."/>
        </authorList>
    </citation>
    <scope>NUCLEOTIDE SEQUENCE [LARGE SCALE GENOMIC DNA]</scope>
    <source>
        <strain evidence="10 11">KCTC 19124</strain>
    </source>
</reference>
<dbReference type="InterPro" id="IPR039421">
    <property type="entry name" value="Type_1_exporter"/>
</dbReference>
<dbReference type="Pfam" id="PF00005">
    <property type="entry name" value="ABC_tran"/>
    <property type="match status" value="1"/>
</dbReference>
<keyword evidence="11" id="KW-1185">Reference proteome</keyword>
<dbReference type="PANTHER" id="PTHR24221">
    <property type="entry name" value="ATP-BINDING CASSETTE SUB-FAMILY B"/>
    <property type="match status" value="1"/>
</dbReference>
<evidence type="ECO:0000313" key="10">
    <source>
        <dbReference type="EMBL" id="MDZ8162013.1"/>
    </source>
</evidence>